<comment type="similarity">
    <text evidence="8">Belongs to the Bfd family.</text>
</comment>
<dbReference type="CDD" id="cd19945">
    <property type="entry name" value="Fer2_BFD"/>
    <property type="match status" value="1"/>
</dbReference>
<keyword evidence="2" id="KW-0001">2Fe-2S</keyword>
<evidence type="ECO:0000313" key="10">
    <source>
        <dbReference type="EMBL" id="NMF93808.1"/>
    </source>
</evidence>
<keyword evidence="11" id="KW-1185">Reference proteome</keyword>
<gene>
    <name evidence="10" type="ORF">GO608_10770</name>
</gene>
<reference evidence="10" key="1">
    <citation type="submission" date="2019-12" db="EMBL/GenBank/DDBJ databases">
        <title>Comparative genomics gives insights into the taxonomy of the Azoarcus-Aromatoleum group and reveals separate origins of nif in the plant-associated Azoarcus and non-plant-associated Aromatoleum sub-groups.</title>
        <authorList>
            <person name="Lafos M."/>
            <person name="Maluk M."/>
            <person name="Batista M."/>
            <person name="Junghare M."/>
            <person name="Carmona M."/>
            <person name="Faoro H."/>
            <person name="Cruz L.M."/>
            <person name="Battistoni F."/>
            <person name="De Souza E."/>
            <person name="Pedrosa F."/>
            <person name="Chen W.-M."/>
            <person name="Poole P.S."/>
            <person name="Dixon R.A."/>
            <person name="James E.K."/>
        </authorList>
    </citation>
    <scope>NUCLEOTIDE SEQUENCE</scope>
    <source>
        <strain evidence="10">U120</strain>
    </source>
</reference>
<dbReference type="PANTHER" id="PTHR37424:SF1">
    <property type="entry name" value="BACTERIOFERRITIN-ASSOCIATED FERREDOXIN"/>
    <property type="match status" value="1"/>
</dbReference>
<organism evidence="10 11">
    <name type="scientific">Aromatoleum buckelii</name>
    <dbReference type="NCBI Taxonomy" id="200254"/>
    <lineage>
        <taxon>Bacteria</taxon>
        <taxon>Pseudomonadati</taxon>
        <taxon>Pseudomonadota</taxon>
        <taxon>Betaproteobacteria</taxon>
        <taxon>Rhodocyclales</taxon>
        <taxon>Rhodocyclaceae</taxon>
        <taxon>Aromatoleum</taxon>
    </lineage>
</organism>
<evidence type="ECO:0000256" key="8">
    <source>
        <dbReference type="ARBA" id="ARBA00046332"/>
    </source>
</evidence>
<dbReference type="InterPro" id="IPR007419">
    <property type="entry name" value="BFD-like_2Fe2S-bd_dom"/>
</dbReference>
<comment type="caution">
    <text evidence="10">The sequence shown here is derived from an EMBL/GenBank/DDBJ whole genome shotgun (WGS) entry which is preliminary data.</text>
</comment>
<dbReference type="PANTHER" id="PTHR37424">
    <property type="entry name" value="BACTERIOFERRITIN-ASSOCIATED FERREDOXIN"/>
    <property type="match status" value="1"/>
</dbReference>
<evidence type="ECO:0000313" key="11">
    <source>
        <dbReference type="Proteomes" id="UP000601990"/>
    </source>
</evidence>
<proteinExistence type="inferred from homology"/>
<evidence type="ECO:0000256" key="1">
    <source>
        <dbReference type="ARBA" id="ARBA00022448"/>
    </source>
</evidence>
<keyword evidence="3" id="KW-0479">Metal-binding</keyword>
<dbReference type="InterPro" id="IPR052371">
    <property type="entry name" value="BFD-associated_ferredoxin"/>
</dbReference>
<name>A0ABX1N3G2_9RHOO</name>
<dbReference type="Proteomes" id="UP000601990">
    <property type="component" value="Unassembled WGS sequence"/>
</dbReference>
<evidence type="ECO:0000256" key="7">
    <source>
        <dbReference type="ARBA" id="ARBA00039386"/>
    </source>
</evidence>
<dbReference type="RefSeq" id="WP_169199064.1">
    <property type="nucleotide sequence ID" value="NZ_WTVH02000010.1"/>
</dbReference>
<evidence type="ECO:0000256" key="4">
    <source>
        <dbReference type="ARBA" id="ARBA00022982"/>
    </source>
</evidence>
<feature type="domain" description="BFD-like [2Fe-2S]-binding" evidence="9">
    <location>
        <begin position="2"/>
        <end position="49"/>
    </location>
</feature>
<keyword evidence="1" id="KW-0813">Transport</keyword>
<sequence length="76" mass="7911">MYVCVCNAVTDRHIEQAVSEGASTLRELRTKLGVASECGRCATCARDCLRSALADQTATPAPASVASSFSFAAEAL</sequence>
<evidence type="ECO:0000256" key="5">
    <source>
        <dbReference type="ARBA" id="ARBA00023004"/>
    </source>
</evidence>
<evidence type="ECO:0000256" key="3">
    <source>
        <dbReference type="ARBA" id="ARBA00022723"/>
    </source>
</evidence>
<evidence type="ECO:0000256" key="6">
    <source>
        <dbReference type="ARBA" id="ARBA00023014"/>
    </source>
</evidence>
<keyword evidence="5" id="KW-0408">Iron</keyword>
<dbReference type="Gene3D" id="1.10.10.1100">
    <property type="entry name" value="BFD-like [2Fe-2S]-binding domain"/>
    <property type="match status" value="1"/>
</dbReference>
<dbReference type="InterPro" id="IPR041854">
    <property type="entry name" value="BFD-like_2Fe2S-bd_dom_sf"/>
</dbReference>
<keyword evidence="6" id="KW-0411">Iron-sulfur</keyword>
<keyword evidence="4" id="KW-0249">Electron transport</keyword>
<dbReference type="EMBL" id="WTVH01000019">
    <property type="protein sequence ID" value="NMF93808.1"/>
    <property type="molecule type" value="Genomic_DNA"/>
</dbReference>
<dbReference type="Pfam" id="PF04324">
    <property type="entry name" value="Fer2_BFD"/>
    <property type="match status" value="1"/>
</dbReference>
<protein>
    <recommendedName>
        <fullName evidence="7">Bacterioferritin-associated ferredoxin</fullName>
    </recommendedName>
</protein>
<accession>A0ABX1N3G2</accession>
<evidence type="ECO:0000256" key="2">
    <source>
        <dbReference type="ARBA" id="ARBA00022714"/>
    </source>
</evidence>
<evidence type="ECO:0000259" key="9">
    <source>
        <dbReference type="Pfam" id="PF04324"/>
    </source>
</evidence>